<keyword evidence="5 6" id="KW-0238">DNA-binding</keyword>
<feature type="binding site" evidence="6">
    <location>
        <begin position="11"/>
        <end position="13"/>
    </location>
    <ligand>
        <name>NAD(+)</name>
        <dbReference type="ChEBI" id="CHEBI:57540"/>
    </ligand>
</feature>
<dbReference type="PROSITE" id="PS52018">
    <property type="entry name" value="DART"/>
    <property type="match status" value="1"/>
</dbReference>
<keyword evidence="4 6" id="KW-0548">Nucleotidyltransferase</keyword>
<proteinExistence type="inferred from homology"/>
<feature type="domain" description="DarT" evidence="7">
    <location>
        <begin position="7"/>
        <end position="212"/>
    </location>
</feature>
<evidence type="ECO:0000313" key="8">
    <source>
        <dbReference type="EMBL" id="HGU34383.1"/>
    </source>
</evidence>
<keyword evidence="3 6" id="KW-0808">Transferase</keyword>
<dbReference type="EMBL" id="DSUH01000374">
    <property type="protein sequence ID" value="HGU34383.1"/>
    <property type="molecule type" value="Genomic_DNA"/>
</dbReference>
<dbReference type="AlphaFoldDB" id="A0A7C4RUL2"/>
<dbReference type="GO" id="GO:0003677">
    <property type="term" value="F:DNA binding"/>
    <property type="evidence" value="ECO:0007669"/>
    <property type="project" value="UniProtKB-UniRule"/>
</dbReference>
<protein>
    <submittedName>
        <fullName evidence="8">DUF4433 domain-containing protein</fullName>
    </submittedName>
</protein>
<feature type="active site" evidence="6">
    <location>
        <position position="165"/>
    </location>
</feature>
<evidence type="ECO:0000259" key="7">
    <source>
        <dbReference type="PROSITE" id="PS52018"/>
    </source>
</evidence>
<dbReference type="InterPro" id="IPR029494">
    <property type="entry name" value="DarT"/>
</dbReference>
<name>A0A7C4RUL2_9BACT</name>
<evidence type="ECO:0000256" key="4">
    <source>
        <dbReference type="ARBA" id="ARBA00022695"/>
    </source>
</evidence>
<feature type="binding site" evidence="6">
    <location>
        <position position="52"/>
    </location>
    <ligand>
        <name>NAD(+)</name>
        <dbReference type="ChEBI" id="CHEBI:57540"/>
    </ligand>
</feature>
<keyword evidence="2 6" id="KW-0328">Glycosyltransferase</keyword>
<dbReference type="Pfam" id="PF14487">
    <property type="entry name" value="DarT"/>
    <property type="match status" value="1"/>
</dbReference>
<evidence type="ECO:0000256" key="5">
    <source>
        <dbReference type="ARBA" id="ARBA00023125"/>
    </source>
</evidence>
<evidence type="ECO:0000256" key="3">
    <source>
        <dbReference type="ARBA" id="ARBA00022679"/>
    </source>
</evidence>
<sequence length="212" mass="24817">MPIPHPTTIYRLLHIDNLAVILDCGGMHAPNHPPEGTYDYRVIHNVDIQMIRRQRRIPCGPGGTVHDYVAFYFGPRPPMLLQLHTGRVEHYNEGQEPLIYAVSTVETIVDAKLEYVFSDGHGIAAFTQWFDDLNDLDKVDWDMAYADYWADTVEDMDRQRRKQAEFLVHRFCPWEMVNRLGVLNEAAKERVERILNQKDISTPVEVCRRWYY</sequence>
<reference evidence="8" key="1">
    <citation type="journal article" date="2020" name="mSystems">
        <title>Genome- and Community-Level Interaction Insights into Carbon Utilization and Element Cycling Functions of Hydrothermarchaeota in Hydrothermal Sediment.</title>
        <authorList>
            <person name="Zhou Z."/>
            <person name="Liu Y."/>
            <person name="Xu W."/>
            <person name="Pan J."/>
            <person name="Luo Z.H."/>
            <person name="Li M."/>
        </authorList>
    </citation>
    <scope>NUCLEOTIDE SEQUENCE [LARGE SCALE GENOMIC DNA]</scope>
    <source>
        <strain evidence="8">SpSt-477</strain>
    </source>
</reference>
<evidence type="ECO:0000256" key="1">
    <source>
        <dbReference type="ARBA" id="ARBA00022649"/>
    </source>
</evidence>
<keyword evidence="1 6" id="KW-1277">Toxin-antitoxin system</keyword>
<comment type="similarity">
    <text evidence="6">Belongs to the DarT ADP-ribosyltransferase family.</text>
</comment>
<comment type="catalytic activity">
    <reaction evidence="6">
        <text>a thymidine in DNA + NAD(+) = an N-(ADP-alpha-D-ribosyl)-thymidine in DNA + nicotinamide + H(+)</text>
        <dbReference type="Rhea" id="RHEA:71651"/>
        <dbReference type="Rhea" id="RHEA-COMP:13556"/>
        <dbReference type="Rhea" id="RHEA-COMP:18051"/>
        <dbReference type="ChEBI" id="CHEBI:15378"/>
        <dbReference type="ChEBI" id="CHEBI:17154"/>
        <dbReference type="ChEBI" id="CHEBI:57540"/>
        <dbReference type="ChEBI" id="CHEBI:137386"/>
        <dbReference type="ChEBI" id="CHEBI:191199"/>
    </reaction>
</comment>
<dbReference type="GO" id="GO:0016779">
    <property type="term" value="F:nucleotidyltransferase activity"/>
    <property type="evidence" value="ECO:0007669"/>
    <property type="project" value="UniProtKB-UniRule"/>
</dbReference>
<gene>
    <name evidence="8" type="ORF">ENS29_16285</name>
</gene>
<evidence type="ECO:0000256" key="6">
    <source>
        <dbReference type="PROSITE-ProRule" id="PRU01362"/>
    </source>
</evidence>
<comment type="caution">
    <text evidence="6">Lacks conserved residue(s) required for the propagation of feature annotation.</text>
</comment>
<dbReference type="GO" id="GO:0016757">
    <property type="term" value="F:glycosyltransferase activity"/>
    <property type="evidence" value="ECO:0007669"/>
    <property type="project" value="UniProtKB-UniRule"/>
</dbReference>
<evidence type="ECO:0000256" key="2">
    <source>
        <dbReference type="ARBA" id="ARBA00022676"/>
    </source>
</evidence>
<feature type="active site" description="Proton acceptor" evidence="6">
    <location>
        <position position="52"/>
    </location>
</feature>
<accession>A0A7C4RUL2</accession>
<comment type="caution">
    <text evidence="8">The sequence shown here is derived from an EMBL/GenBank/DDBJ whole genome shotgun (WGS) entry which is preliminary data.</text>
</comment>
<organism evidence="8">
    <name type="scientific">Desulfatirhabdium butyrativorans</name>
    <dbReference type="NCBI Taxonomy" id="340467"/>
    <lineage>
        <taxon>Bacteria</taxon>
        <taxon>Pseudomonadati</taxon>
        <taxon>Thermodesulfobacteriota</taxon>
        <taxon>Desulfobacteria</taxon>
        <taxon>Desulfobacterales</taxon>
        <taxon>Desulfatirhabdiaceae</taxon>
        <taxon>Desulfatirhabdium</taxon>
    </lineage>
</organism>